<evidence type="ECO:0000256" key="4">
    <source>
        <dbReference type="PROSITE-ProRule" id="PRU00169"/>
    </source>
</evidence>
<dbReference type="InterPro" id="IPR018060">
    <property type="entry name" value="HTH_AraC"/>
</dbReference>
<dbReference type="PRINTS" id="PR00032">
    <property type="entry name" value="HTHARAC"/>
</dbReference>
<dbReference type="Gene3D" id="3.40.50.2300">
    <property type="match status" value="1"/>
</dbReference>
<dbReference type="InterPro" id="IPR020449">
    <property type="entry name" value="Tscrpt_reg_AraC-type_HTH"/>
</dbReference>
<gene>
    <name evidence="7" type="ORF">DFO73_10119</name>
</gene>
<dbReference type="PROSITE" id="PS50110">
    <property type="entry name" value="RESPONSE_REGULATORY"/>
    <property type="match status" value="1"/>
</dbReference>
<dbReference type="GO" id="GO:0003700">
    <property type="term" value="F:DNA-binding transcription factor activity"/>
    <property type="evidence" value="ECO:0007669"/>
    <property type="project" value="InterPro"/>
</dbReference>
<dbReference type="Pfam" id="PF12833">
    <property type="entry name" value="HTH_18"/>
    <property type="match status" value="1"/>
</dbReference>
<name>A0A2V3A4Y1_9BACI</name>
<dbReference type="OrthoDB" id="2563880at2"/>
<dbReference type="PANTHER" id="PTHR43280:SF34">
    <property type="entry name" value="ARAC-FAMILY TRANSCRIPTIONAL REGULATOR"/>
    <property type="match status" value="1"/>
</dbReference>
<comment type="caution">
    <text evidence="7">The sequence shown here is derived from an EMBL/GenBank/DDBJ whole genome shotgun (WGS) entry which is preliminary data.</text>
</comment>
<evidence type="ECO:0000256" key="3">
    <source>
        <dbReference type="ARBA" id="ARBA00023163"/>
    </source>
</evidence>
<evidence type="ECO:0000256" key="2">
    <source>
        <dbReference type="ARBA" id="ARBA00023125"/>
    </source>
</evidence>
<dbReference type="PROSITE" id="PS00041">
    <property type="entry name" value="HTH_ARAC_FAMILY_1"/>
    <property type="match status" value="1"/>
</dbReference>
<sequence length="494" mass="57171">MYKVLVANRDEYDTKGIEWLLRSSMPAWQVDTAENEAEMIEKLESFQPDLLILELDMIDESSYGSFIKTIQIIRPDLIALTIEATFSQAKRAIDLGVSDLILKPISADTLLKSARKIHRLAQLNGRFSEQKPKMGAEEGCHYQDLFLESPASAKSFLTIGIKAENPSELPKLYSFLKSYSFQKAVRSFILSDMVFLVAEQTSFAWKEECIRFMRDWQETSTVQIAISIYTGQEGNSTIRSHYLANRKLMELTFYAGFNQVLEGNSLPKWLSIDPFLTPDEQSTWIDFLNQSDIEGIKAWFHQEFLILAEPYPDPGLIRIRLTSILAQIRRHMKTFRLSGENIEKEYLCLFQTILYSPLIYRIIKEMIRFISFIFETIRSDKKLKLDLTERILFFLETNYWDPAVSLEKAAEYADRNANYISSILAKKCGKSFRELLNETRIRQSAKLLLESDMSIKEIASVCGFSNQQYFNKVFSKLKGMPPNQFRKRMQKASV</sequence>
<dbReference type="GO" id="GO:0000160">
    <property type="term" value="P:phosphorelay signal transduction system"/>
    <property type="evidence" value="ECO:0007669"/>
    <property type="project" value="InterPro"/>
</dbReference>
<comment type="caution">
    <text evidence="4">Lacks conserved residue(s) required for the propagation of feature annotation.</text>
</comment>
<dbReference type="InterPro" id="IPR009057">
    <property type="entry name" value="Homeodomain-like_sf"/>
</dbReference>
<dbReference type="InterPro" id="IPR018062">
    <property type="entry name" value="HTH_AraC-typ_CS"/>
</dbReference>
<dbReference type="Gene3D" id="1.10.10.60">
    <property type="entry name" value="Homeodomain-like"/>
    <property type="match status" value="2"/>
</dbReference>
<dbReference type="SUPFAM" id="SSF46689">
    <property type="entry name" value="Homeodomain-like"/>
    <property type="match status" value="1"/>
</dbReference>
<dbReference type="SMART" id="SM00448">
    <property type="entry name" value="REC"/>
    <property type="match status" value="1"/>
</dbReference>
<dbReference type="GO" id="GO:0043565">
    <property type="term" value="F:sequence-specific DNA binding"/>
    <property type="evidence" value="ECO:0007669"/>
    <property type="project" value="InterPro"/>
</dbReference>
<feature type="domain" description="Response regulatory" evidence="6">
    <location>
        <begin position="3"/>
        <end position="118"/>
    </location>
</feature>
<keyword evidence="1" id="KW-0805">Transcription regulation</keyword>
<protein>
    <submittedName>
        <fullName evidence="7">YesN/AraC family two-component response regulator</fullName>
    </submittedName>
</protein>
<dbReference type="Pfam" id="PF00072">
    <property type="entry name" value="Response_reg"/>
    <property type="match status" value="1"/>
</dbReference>
<accession>A0A2V3A4Y1</accession>
<evidence type="ECO:0000259" key="5">
    <source>
        <dbReference type="PROSITE" id="PS01124"/>
    </source>
</evidence>
<dbReference type="SMART" id="SM00342">
    <property type="entry name" value="HTH_ARAC"/>
    <property type="match status" value="1"/>
</dbReference>
<dbReference type="SUPFAM" id="SSF52172">
    <property type="entry name" value="CheY-like"/>
    <property type="match status" value="1"/>
</dbReference>
<dbReference type="PANTHER" id="PTHR43280">
    <property type="entry name" value="ARAC-FAMILY TRANSCRIPTIONAL REGULATOR"/>
    <property type="match status" value="1"/>
</dbReference>
<dbReference type="InterPro" id="IPR001789">
    <property type="entry name" value="Sig_transdc_resp-reg_receiver"/>
</dbReference>
<evidence type="ECO:0000256" key="1">
    <source>
        <dbReference type="ARBA" id="ARBA00023015"/>
    </source>
</evidence>
<evidence type="ECO:0000259" key="6">
    <source>
        <dbReference type="PROSITE" id="PS50110"/>
    </source>
</evidence>
<organism evidence="7 8">
    <name type="scientific">Cytobacillus oceanisediminis</name>
    <dbReference type="NCBI Taxonomy" id="665099"/>
    <lineage>
        <taxon>Bacteria</taxon>
        <taxon>Bacillati</taxon>
        <taxon>Bacillota</taxon>
        <taxon>Bacilli</taxon>
        <taxon>Bacillales</taxon>
        <taxon>Bacillaceae</taxon>
        <taxon>Cytobacillus</taxon>
    </lineage>
</organism>
<dbReference type="AlphaFoldDB" id="A0A2V3A4Y1"/>
<dbReference type="PROSITE" id="PS01124">
    <property type="entry name" value="HTH_ARAC_FAMILY_2"/>
    <property type="match status" value="1"/>
</dbReference>
<dbReference type="Proteomes" id="UP000247150">
    <property type="component" value="Unassembled WGS sequence"/>
</dbReference>
<dbReference type="RefSeq" id="WP_110062767.1">
    <property type="nucleotide sequence ID" value="NZ_QGTW01000001.1"/>
</dbReference>
<evidence type="ECO:0000313" key="7">
    <source>
        <dbReference type="EMBL" id="PWW31766.1"/>
    </source>
</evidence>
<dbReference type="EMBL" id="QGTW01000001">
    <property type="protein sequence ID" value="PWW31766.1"/>
    <property type="molecule type" value="Genomic_DNA"/>
</dbReference>
<keyword evidence="3" id="KW-0804">Transcription</keyword>
<reference evidence="7 8" key="1">
    <citation type="submission" date="2018-05" db="EMBL/GenBank/DDBJ databases">
        <title>Freshwater and sediment microbial communities from various areas in North America, analyzing microbe dynamics in response to fracking.</title>
        <authorList>
            <person name="Lamendella R."/>
        </authorList>
    </citation>
    <scope>NUCLEOTIDE SEQUENCE [LARGE SCALE GENOMIC DNA]</scope>
    <source>
        <strain evidence="7 8">15_TX</strain>
    </source>
</reference>
<dbReference type="InterPro" id="IPR011006">
    <property type="entry name" value="CheY-like_superfamily"/>
</dbReference>
<feature type="domain" description="HTH araC/xylS-type" evidence="5">
    <location>
        <begin position="389"/>
        <end position="488"/>
    </location>
</feature>
<proteinExistence type="predicted"/>
<keyword evidence="2" id="KW-0238">DNA-binding</keyword>
<evidence type="ECO:0000313" key="8">
    <source>
        <dbReference type="Proteomes" id="UP000247150"/>
    </source>
</evidence>